<evidence type="ECO:0000256" key="10">
    <source>
        <dbReference type="ARBA" id="ARBA00023004"/>
    </source>
</evidence>
<evidence type="ECO:0000256" key="11">
    <source>
        <dbReference type="ARBA" id="ARBA00023033"/>
    </source>
</evidence>
<keyword evidence="7" id="KW-0611">Plant defense</keyword>
<dbReference type="PANTHER" id="PTHR47955">
    <property type="entry name" value="CYTOCHROME P450 FAMILY 71 PROTEIN"/>
    <property type="match status" value="1"/>
</dbReference>
<comment type="cofactor">
    <cofactor evidence="1 13">
        <name>heme</name>
        <dbReference type="ChEBI" id="CHEBI:30413"/>
    </cofactor>
</comment>
<dbReference type="FunFam" id="1.10.630.10:FF:000008">
    <property type="entry name" value="Cytochrome P450 71D8"/>
    <property type="match status" value="1"/>
</dbReference>
<dbReference type="PROSITE" id="PS00086">
    <property type="entry name" value="CYTOCHROME_P450"/>
    <property type="match status" value="1"/>
</dbReference>
<evidence type="ECO:0000256" key="7">
    <source>
        <dbReference type="ARBA" id="ARBA00022821"/>
    </source>
</evidence>
<evidence type="ECO:0000256" key="2">
    <source>
        <dbReference type="ARBA" id="ARBA00004167"/>
    </source>
</evidence>
<reference evidence="16" key="3">
    <citation type="submission" date="2018-08" db="UniProtKB">
        <authorList>
            <consortium name="EnsemblPlants"/>
        </authorList>
    </citation>
    <scope>IDENTIFICATION</scope>
    <source>
        <strain evidence="16">Yugu1</strain>
    </source>
</reference>
<evidence type="ECO:0000256" key="5">
    <source>
        <dbReference type="ARBA" id="ARBA00022692"/>
    </source>
</evidence>
<dbReference type="GO" id="GO:0051502">
    <property type="term" value="P:diterpene phytoalexin biosynthetic process"/>
    <property type="evidence" value="ECO:0007669"/>
    <property type="project" value="UniProtKB-ARBA"/>
</dbReference>
<dbReference type="EMBL" id="CM003531">
    <property type="protein sequence ID" value="RCV22218.1"/>
    <property type="molecule type" value="Genomic_DNA"/>
</dbReference>
<dbReference type="GO" id="GO:0010333">
    <property type="term" value="F:terpene synthase activity"/>
    <property type="evidence" value="ECO:0007669"/>
    <property type="project" value="UniProtKB-ARBA"/>
</dbReference>
<reference evidence="15 17" key="1">
    <citation type="journal article" date="2012" name="Nat. Biotechnol.">
        <title>Reference genome sequence of the model plant Setaria.</title>
        <authorList>
            <person name="Bennetzen J.L."/>
            <person name="Schmutz J."/>
            <person name="Wang H."/>
            <person name="Percifield R."/>
            <person name="Hawkins J."/>
            <person name="Pontaroli A.C."/>
            <person name="Estep M."/>
            <person name="Feng L."/>
            <person name="Vaughn J.N."/>
            <person name="Grimwood J."/>
            <person name="Jenkins J."/>
            <person name="Barry K."/>
            <person name="Lindquist E."/>
            <person name="Hellsten U."/>
            <person name="Deshpande S."/>
            <person name="Wang X."/>
            <person name="Wu X."/>
            <person name="Mitros T."/>
            <person name="Triplett J."/>
            <person name="Yang X."/>
            <person name="Ye C.Y."/>
            <person name="Mauro-Herrera M."/>
            <person name="Wang L."/>
            <person name="Li P."/>
            <person name="Sharma M."/>
            <person name="Sharma R."/>
            <person name="Ronald P.C."/>
            <person name="Panaud O."/>
            <person name="Kellogg E.A."/>
            <person name="Brutnell T.P."/>
            <person name="Doust A.N."/>
            <person name="Tuskan G.A."/>
            <person name="Rokhsar D."/>
            <person name="Devos K.M."/>
        </authorList>
    </citation>
    <scope>NUCLEOTIDE SEQUENCE [LARGE SCALE GENOMIC DNA]</scope>
    <source>
        <strain evidence="17">cv. Yugu1</strain>
        <strain evidence="15">Yugu1</strain>
    </source>
</reference>
<dbReference type="InterPro" id="IPR001128">
    <property type="entry name" value="Cyt_P450"/>
</dbReference>
<dbReference type="SUPFAM" id="SSF48264">
    <property type="entry name" value="Cytochrome P450"/>
    <property type="match status" value="1"/>
</dbReference>
<keyword evidence="12" id="KW-0472">Membrane</keyword>
<dbReference type="HOGENOM" id="CLU_001570_4_1_1"/>
<sequence>MLISCYLLLALLPLVLLIFLRPRLQQRLRNEAPPLRLPPGPWRLPVIGSLHHLIMNPLKHRVLADLARRCDAPVMYLRLGELDVVVVSSPDAAREVMKTHDVTFASRALNATARATAAHGLGLVMTPYGERWRQLRKVCVVELLSTKRVRSFRPIREDETAQLVADIAAACPPGGEPVNITQRLAKPIADSSFRAMMGERFKYRDEFLESLSQMVKIGAGFNVGDMFPSSRLMCAISGTVRKSRAFHRKIYQLIDYAIDQHGERKAAGGAAAAADADMIDVLLRIQKEDSLDYSSLSIGTIKAVILDLFAAGSETTSTTISWAIAELMRNPSVMQKVQEEVRHAVQDKSRVSEDDLVNFHYLKLVIKETLRLHPAAPLLIPRECQEPCQILGYDVPKGTYVFVNAWAIGRDPKYWDEPEAFKPERFEGVAFDYTGTDFRYIPFGAGRRICPGAAFSLANIELILATLIFHFDWKFPAGVMPGDVDLTEEMGVTVRPKRDLYMHASVRVPLPAREPLI</sequence>
<keyword evidence="8" id="KW-1133">Transmembrane helix</keyword>
<name>K3Y3E8_SETIT</name>
<dbReference type="InterPro" id="IPR002401">
    <property type="entry name" value="Cyt_P450_E_grp-I"/>
</dbReference>
<evidence type="ECO:0000256" key="9">
    <source>
        <dbReference type="ARBA" id="ARBA00023002"/>
    </source>
</evidence>
<keyword evidence="10 13" id="KW-0408">Iron</keyword>
<evidence type="ECO:0008006" key="18">
    <source>
        <dbReference type="Google" id="ProtNLM"/>
    </source>
</evidence>
<evidence type="ECO:0000256" key="1">
    <source>
        <dbReference type="ARBA" id="ARBA00001971"/>
    </source>
</evidence>
<keyword evidence="6 13" id="KW-0479">Metal-binding</keyword>
<dbReference type="EMBL" id="AGNK02002587">
    <property type="status" value="NOT_ANNOTATED_CDS"/>
    <property type="molecule type" value="Genomic_DNA"/>
</dbReference>
<keyword evidence="17" id="KW-1185">Reference proteome</keyword>
<accession>K3Y3E8</accession>
<keyword evidence="5" id="KW-0812">Transmembrane</keyword>
<dbReference type="GO" id="GO:0016491">
    <property type="term" value="F:oxidoreductase activity"/>
    <property type="evidence" value="ECO:0000318"/>
    <property type="project" value="GO_Central"/>
</dbReference>
<reference evidence="15" key="2">
    <citation type="submission" date="2015-07" db="EMBL/GenBank/DDBJ databases">
        <authorList>
            <person name="Noorani M."/>
        </authorList>
    </citation>
    <scope>NUCLEOTIDE SEQUENCE</scope>
    <source>
        <strain evidence="15">Yugu1</strain>
    </source>
</reference>
<evidence type="ECO:0000313" key="17">
    <source>
        <dbReference type="Proteomes" id="UP000004995"/>
    </source>
</evidence>
<gene>
    <name evidence="16" type="primary">LOC101766790</name>
    <name evidence="15" type="ORF">SETIT_4G203400v2</name>
</gene>
<keyword evidence="4 13" id="KW-0349">Heme</keyword>
<evidence type="ECO:0000313" key="15">
    <source>
        <dbReference type="EMBL" id="RCV22218.1"/>
    </source>
</evidence>
<dbReference type="GO" id="GO:0020037">
    <property type="term" value="F:heme binding"/>
    <property type="evidence" value="ECO:0007669"/>
    <property type="project" value="InterPro"/>
</dbReference>
<comment type="subcellular location">
    <subcellularLocation>
        <location evidence="2">Membrane</location>
        <topology evidence="2">Single-pass membrane protein</topology>
    </subcellularLocation>
</comment>
<dbReference type="CDD" id="cd11072">
    <property type="entry name" value="CYP71-like"/>
    <property type="match status" value="1"/>
</dbReference>
<dbReference type="Gramene" id="KQL11267">
    <property type="protein sequence ID" value="KQL11267"/>
    <property type="gene ID" value="SETIT_008733mg"/>
</dbReference>
<protein>
    <recommendedName>
        <fullName evidence="18">Cytochrome P450</fullName>
    </recommendedName>
</protein>
<dbReference type="Proteomes" id="UP000004995">
    <property type="component" value="Unassembled WGS sequence"/>
</dbReference>
<evidence type="ECO:0000256" key="14">
    <source>
        <dbReference type="RuleBase" id="RU000461"/>
    </source>
</evidence>
<evidence type="ECO:0000256" key="12">
    <source>
        <dbReference type="ARBA" id="ARBA00023136"/>
    </source>
</evidence>
<dbReference type="GO" id="GO:0016020">
    <property type="term" value="C:membrane"/>
    <property type="evidence" value="ECO:0007669"/>
    <property type="project" value="UniProtKB-SubCell"/>
</dbReference>
<dbReference type="GO" id="GO:0006952">
    <property type="term" value="P:defense response"/>
    <property type="evidence" value="ECO:0007669"/>
    <property type="project" value="UniProtKB-KW"/>
</dbReference>
<evidence type="ECO:0000256" key="4">
    <source>
        <dbReference type="ARBA" id="ARBA00022617"/>
    </source>
</evidence>
<organism evidence="16 17">
    <name type="scientific">Setaria italica</name>
    <name type="common">Foxtail millet</name>
    <name type="synonym">Panicum italicum</name>
    <dbReference type="NCBI Taxonomy" id="4555"/>
    <lineage>
        <taxon>Eukaryota</taxon>
        <taxon>Viridiplantae</taxon>
        <taxon>Streptophyta</taxon>
        <taxon>Embryophyta</taxon>
        <taxon>Tracheophyta</taxon>
        <taxon>Spermatophyta</taxon>
        <taxon>Magnoliopsida</taxon>
        <taxon>Liliopsida</taxon>
        <taxon>Poales</taxon>
        <taxon>Poaceae</taxon>
        <taxon>PACMAD clade</taxon>
        <taxon>Panicoideae</taxon>
        <taxon>Panicodae</taxon>
        <taxon>Paniceae</taxon>
        <taxon>Cenchrinae</taxon>
        <taxon>Setaria</taxon>
    </lineage>
</organism>
<dbReference type="EnsemblPlants" id="KQL11267">
    <property type="protein sequence ID" value="KQL11267"/>
    <property type="gene ID" value="SETIT_008733mg"/>
</dbReference>
<feature type="binding site" description="axial binding residue" evidence="13">
    <location>
        <position position="450"/>
    </location>
    <ligand>
        <name>heme</name>
        <dbReference type="ChEBI" id="CHEBI:30413"/>
    </ligand>
    <ligandPart>
        <name>Fe</name>
        <dbReference type="ChEBI" id="CHEBI:18248"/>
    </ligandPart>
</feature>
<dbReference type="PRINTS" id="PR00385">
    <property type="entry name" value="P450"/>
</dbReference>
<proteinExistence type="inferred from homology"/>
<dbReference type="Pfam" id="PF00067">
    <property type="entry name" value="p450"/>
    <property type="match status" value="1"/>
</dbReference>
<evidence type="ECO:0000256" key="13">
    <source>
        <dbReference type="PIRSR" id="PIRSR602401-1"/>
    </source>
</evidence>
<dbReference type="Gene3D" id="1.10.630.10">
    <property type="entry name" value="Cytochrome P450"/>
    <property type="match status" value="1"/>
</dbReference>
<dbReference type="eggNOG" id="KOG0156">
    <property type="taxonomic scope" value="Eukaryota"/>
</dbReference>
<evidence type="ECO:0000256" key="8">
    <source>
        <dbReference type="ARBA" id="ARBA00022989"/>
    </source>
</evidence>
<dbReference type="OrthoDB" id="675322at2759"/>
<dbReference type="OMA" id="HAVQDKS"/>
<dbReference type="GO" id="GO:0016709">
    <property type="term" value="F:oxidoreductase activity, acting on paired donors, with incorporation or reduction of molecular oxygen, NAD(P)H as one donor, and incorporation of one atom of oxygen"/>
    <property type="evidence" value="ECO:0007669"/>
    <property type="project" value="UniProtKB-ARBA"/>
</dbReference>
<keyword evidence="11 14" id="KW-0503">Monooxygenase</keyword>
<keyword evidence="9 14" id="KW-0560">Oxidoreductase</keyword>
<evidence type="ECO:0000313" key="16">
    <source>
        <dbReference type="EnsemblPlants" id="KQL11267"/>
    </source>
</evidence>
<evidence type="ECO:0000256" key="3">
    <source>
        <dbReference type="ARBA" id="ARBA00010617"/>
    </source>
</evidence>
<dbReference type="PRINTS" id="PR00463">
    <property type="entry name" value="EP450I"/>
</dbReference>
<dbReference type="InterPro" id="IPR036396">
    <property type="entry name" value="Cyt_P450_sf"/>
</dbReference>
<dbReference type="STRING" id="4555.K3Y3E8"/>
<evidence type="ECO:0000256" key="6">
    <source>
        <dbReference type="ARBA" id="ARBA00022723"/>
    </source>
</evidence>
<dbReference type="GO" id="GO:0005506">
    <property type="term" value="F:iron ion binding"/>
    <property type="evidence" value="ECO:0007669"/>
    <property type="project" value="InterPro"/>
</dbReference>
<comment type="similarity">
    <text evidence="3 14">Belongs to the cytochrome P450 family.</text>
</comment>
<dbReference type="AlphaFoldDB" id="K3Y3E8"/>
<dbReference type="PANTHER" id="PTHR47955:SF21">
    <property type="entry name" value="OS06G0642300 PROTEIN"/>
    <property type="match status" value="1"/>
</dbReference>
<dbReference type="InterPro" id="IPR017972">
    <property type="entry name" value="Cyt_P450_CS"/>
</dbReference>